<proteinExistence type="predicted"/>
<evidence type="ECO:0000259" key="3">
    <source>
        <dbReference type="PROSITE" id="PS51186"/>
    </source>
</evidence>
<evidence type="ECO:0000256" key="1">
    <source>
        <dbReference type="ARBA" id="ARBA00022679"/>
    </source>
</evidence>
<dbReference type="Pfam" id="PF00583">
    <property type="entry name" value="Acetyltransf_1"/>
    <property type="match status" value="1"/>
</dbReference>
<sequence>MVDSETRWRLVRRQKQKSITTEPDVFIRTAEPADLPQIKDIYNFYIQNTVITFDDKPLHLSYWQEKHDHLRKLELPFLVMHRESEVLGFALVSPWRQKSGYQKIVENQIYLAAAATGKHLGGKLFDALLDACREVGIKEVIAIIADRGAQASIALHKKKGFLEQGHLANVAVRFGRPIGSHLLALKL</sequence>
<dbReference type="GO" id="GO:0016747">
    <property type="term" value="F:acyltransferase activity, transferring groups other than amino-acyl groups"/>
    <property type="evidence" value="ECO:0007669"/>
    <property type="project" value="InterPro"/>
</dbReference>
<name>A0A6J6DCV2_9ZZZZ</name>
<dbReference type="Gene3D" id="3.40.630.30">
    <property type="match status" value="1"/>
</dbReference>
<evidence type="ECO:0000313" key="5">
    <source>
        <dbReference type="EMBL" id="CAB4561206.1"/>
    </source>
</evidence>
<keyword evidence="1" id="KW-0808">Transferase</keyword>
<accession>A0A6J6DCV2</accession>
<dbReference type="PANTHER" id="PTHR43072:SF23">
    <property type="entry name" value="UPF0039 PROTEIN C11D3.02C"/>
    <property type="match status" value="1"/>
</dbReference>
<dbReference type="EMBL" id="CAEZTO010000001">
    <property type="protein sequence ID" value="CAB4561206.1"/>
    <property type="molecule type" value="Genomic_DNA"/>
</dbReference>
<reference evidence="5" key="1">
    <citation type="submission" date="2020-05" db="EMBL/GenBank/DDBJ databases">
        <authorList>
            <person name="Chiriac C."/>
            <person name="Salcher M."/>
            <person name="Ghai R."/>
            <person name="Kavagutti S V."/>
        </authorList>
    </citation>
    <scope>NUCLEOTIDE SEQUENCE</scope>
</reference>
<dbReference type="AlphaFoldDB" id="A0A6J6DCV2"/>
<dbReference type="PANTHER" id="PTHR43072">
    <property type="entry name" value="N-ACETYLTRANSFERASE"/>
    <property type="match status" value="1"/>
</dbReference>
<dbReference type="EMBL" id="CAEZST010000005">
    <property type="protein sequence ID" value="CAB4543838.1"/>
    <property type="molecule type" value="Genomic_DNA"/>
</dbReference>
<protein>
    <submittedName>
        <fullName evidence="5">Unannotated protein</fullName>
    </submittedName>
</protein>
<feature type="domain" description="N-acetyltransferase" evidence="3">
    <location>
        <begin position="25"/>
        <end position="187"/>
    </location>
</feature>
<dbReference type="PROSITE" id="PS51186">
    <property type="entry name" value="GNAT"/>
    <property type="match status" value="1"/>
</dbReference>
<dbReference type="InterPro" id="IPR000182">
    <property type="entry name" value="GNAT_dom"/>
</dbReference>
<evidence type="ECO:0000256" key="2">
    <source>
        <dbReference type="ARBA" id="ARBA00023315"/>
    </source>
</evidence>
<evidence type="ECO:0000313" key="4">
    <source>
        <dbReference type="EMBL" id="CAB4543838.1"/>
    </source>
</evidence>
<keyword evidence="2" id="KW-0012">Acyltransferase</keyword>
<organism evidence="5">
    <name type="scientific">freshwater metagenome</name>
    <dbReference type="NCBI Taxonomy" id="449393"/>
    <lineage>
        <taxon>unclassified sequences</taxon>
        <taxon>metagenomes</taxon>
        <taxon>ecological metagenomes</taxon>
    </lineage>
</organism>
<dbReference type="SUPFAM" id="SSF55729">
    <property type="entry name" value="Acyl-CoA N-acyltransferases (Nat)"/>
    <property type="match status" value="1"/>
</dbReference>
<dbReference type="InterPro" id="IPR016181">
    <property type="entry name" value="Acyl_CoA_acyltransferase"/>
</dbReference>
<gene>
    <name evidence="4" type="ORF">UFOPK1503_00451</name>
    <name evidence="5" type="ORF">UFOPK1693_00030</name>
</gene>